<dbReference type="OrthoDB" id="2556307at2759"/>
<dbReference type="Proteomes" id="UP000306050">
    <property type="component" value="Chromosome SGRAM_10"/>
</dbReference>
<feature type="chain" id="PRO_5020356492" evidence="1">
    <location>
        <begin position="25"/>
        <end position="309"/>
    </location>
</feature>
<sequence length="309" mass="32904">MRVGISVLGGALAVLVSMAVLATADSTDLPKKTKYVRPPFRPLPGVEEDAVLPDAQYPSFDPRYNRPRDAIGQGLELPNYDRKPWWQRWKLPWTTGAQVGPDDGMKTVQPSGVAVSASTEAGAKSPGAIVKNSANQKSWLPQWNLRWRTATAPTSISSIDQLRSALRSGVSRPAPTGDTPHVPILQVGRSHTGVKLPGNGWDARIVNAMSQRDGAFLVSGANGKMWLVDRNRKPIEVVEPSDLAMFSKAMEGSGKDAGQLQKLDLAASQGVAKTASRGSFWSGIAESARGAVGALGGARSSLVQYFHGG</sequence>
<dbReference type="EMBL" id="SRRM01000003">
    <property type="protein sequence ID" value="TKY89884.1"/>
    <property type="molecule type" value="Genomic_DNA"/>
</dbReference>
<keyword evidence="1" id="KW-0732">Signal</keyword>
<gene>
    <name evidence="2" type="ORF">EX895_001181</name>
</gene>
<reference evidence="2 3" key="1">
    <citation type="submission" date="2019-05" db="EMBL/GenBank/DDBJ databases">
        <title>Sporisorium graminicola CBS 10092 draft sequencing and annotation.</title>
        <authorList>
            <person name="Solano-Gonzalez S."/>
            <person name="Caddick M.X."/>
            <person name="Darby A."/>
        </authorList>
    </citation>
    <scope>NUCLEOTIDE SEQUENCE [LARGE SCALE GENOMIC DNA]</scope>
    <source>
        <strain evidence="2 3">CBS 10092</strain>
    </source>
</reference>
<accession>A0A4U7KYD2</accession>
<dbReference type="RefSeq" id="XP_029741869.1">
    <property type="nucleotide sequence ID" value="XM_029881781.1"/>
</dbReference>
<comment type="caution">
    <text evidence="2">The sequence shown here is derived from an EMBL/GenBank/DDBJ whole genome shotgun (WGS) entry which is preliminary data.</text>
</comment>
<organism evidence="2 3">
    <name type="scientific">Sporisorium graminicola</name>
    <dbReference type="NCBI Taxonomy" id="280036"/>
    <lineage>
        <taxon>Eukaryota</taxon>
        <taxon>Fungi</taxon>
        <taxon>Dikarya</taxon>
        <taxon>Basidiomycota</taxon>
        <taxon>Ustilaginomycotina</taxon>
        <taxon>Ustilaginomycetes</taxon>
        <taxon>Ustilaginales</taxon>
        <taxon>Ustilaginaceae</taxon>
        <taxon>Sporisorium</taxon>
    </lineage>
</organism>
<dbReference type="GeneID" id="40724076"/>
<evidence type="ECO:0000313" key="2">
    <source>
        <dbReference type="EMBL" id="TKY89884.1"/>
    </source>
</evidence>
<evidence type="ECO:0000313" key="3">
    <source>
        <dbReference type="Proteomes" id="UP000306050"/>
    </source>
</evidence>
<evidence type="ECO:0000256" key="1">
    <source>
        <dbReference type="SAM" id="SignalP"/>
    </source>
</evidence>
<dbReference type="KEGG" id="sgra:EX895_001181"/>
<name>A0A4U7KYD2_9BASI</name>
<proteinExistence type="predicted"/>
<dbReference type="AlphaFoldDB" id="A0A4U7KYD2"/>
<feature type="signal peptide" evidence="1">
    <location>
        <begin position="1"/>
        <end position="24"/>
    </location>
</feature>
<protein>
    <submittedName>
        <fullName evidence="2">Uncharacterized protein</fullName>
    </submittedName>
</protein>
<keyword evidence="3" id="KW-1185">Reference proteome</keyword>